<feature type="transmembrane region" description="Helical" evidence="1">
    <location>
        <begin position="170"/>
        <end position="201"/>
    </location>
</feature>
<evidence type="ECO:0000256" key="1">
    <source>
        <dbReference type="SAM" id="Phobius"/>
    </source>
</evidence>
<dbReference type="OrthoDB" id="910687at2"/>
<feature type="transmembrane region" description="Helical" evidence="1">
    <location>
        <begin position="6"/>
        <end position="24"/>
    </location>
</feature>
<protein>
    <recommendedName>
        <fullName evidence="4">Glycosyltransferase RgtA/B/C/D-like domain-containing protein</fullName>
    </recommendedName>
</protein>
<feature type="transmembrane region" description="Helical" evidence="1">
    <location>
        <begin position="142"/>
        <end position="163"/>
    </location>
</feature>
<evidence type="ECO:0008006" key="4">
    <source>
        <dbReference type="Google" id="ProtNLM"/>
    </source>
</evidence>
<dbReference type="RefSeq" id="WP_077133054.1">
    <property type="nucleotide sequence ID" value="NZ_CP014263.1"/>
</dbReference>
<feature type="transmembrane region" description="Helical" evidence="1">
    <location>
        <begin position="36"/>
        <end position="54"/>
    </location>
</feature>
<reference evidence="2 3" key="1">
    <citation type="submission" date="2016-01" db="EMBL/GenBank/DDBJ databases">
        <authorList>
            <person name="Oliw E.H."/>
        </authorList>
    </citation>
    <scope>NUCLEOTIDE SEQUENCE [LARGE SCALE GENOMIC DNA]</scope>
    <source>
        <strain evidence="2 3">DY10</strain>
    </source>
</reference>
<feature type="transmembrane region" description="Helical" evidence="1">
    <location>
        <begin position="207"/>
        <end position="226"/>
    </location>
</feature>
<keyword evidence="1" id="KW-1133">Transmembrane helix</keyword>
<feature type="transmembrane region" description="Helical" evidence="1">
    <location>
        <begin position="322"/>
        <end position="341"/>
    </location>
</feature>
<dbReference type="Proteomes" id="UP000187941">
    <property type="component" value="Chromosome"/>
</dbReference>
<evidence type="ECO:0000313" key="2">
    <source>
        <dbReference type="EMBL" id="AQG81589.1"/>
    </source>
</evidence>
<gene>
    <name evidence="2" type="ORF">AWR27_21120</name>
</gene>
<proteinExistence type="predicted"/>
<sequence length="425" mass="48416">MPFLPVLWGLLLAIPAGWYTLTVFQNAYNFPYEDDFNSALSFVSAFVFIETSFAKRVDLLFSQYNEHRIVFDRLVFLADYYLFGVLNFRRLTLVGNLSIVLLAVLFLKTAFRRHPWPKRLFFFIPVAYSLFLFQYWELTTWSMAALQNLYVIAFAFSSLYCLVRPGQTWFILACSMAVLATFTSGNGMFCFAAGIPLLLLLKQYRKVTIWTALGAMVIILYFQQYYRPPYHPNIADSLLNHPGRAIQYFFSLIGAFFPNRPTISLLFGIASVLITAGAVAYLFYTRRLLNYLPLVGLLLFLYLTSLSLTAGRSGFGVQQAFSTRYGIITVMLFVGQVVLVIEAITHRLLQTSVTVAYGLFAMLLFVSGTNVHHRRNIEARAAQLRQTAAQYRANPNSVQLPWGDPVQAKAIFDDAIKRGIYRVEE</sequence>
<dbReference type="AlphaFoldDB" id="A0A1P9X1T6"/>
<keyword evidence="1" id="KW-0812">Transmembrane</keyword>
<name>A0A1P9X1T6_9BACT</name>
<accession>A0A1P9X1T6</accession>
<evidence type="ECO:0000313" key="3">
    <source>
        <dbReference type="Proteomes" id="UP000187941"/>
    </source>
</evidence>
<dbReference type="EMBL" id="CP014263">
    <property type="protein sequence ID" value="AQG81589.1"/>
    <property type="molecule type" value="Genomic_DNA"/>
</dbReference>
<organism evidence="2 3">
    <name type="scientific">Spirosoma montaniterrae</name>
    <dbReference type="NCBI Taxonomy" id="1178516"/>
    <lineage>
        <taxon>Bacteria</taxon>
        <taxon>Pseudomonadati</taxon>
        <taxon>Bacteroidota</taxon>
        <taxon>Cytophagia</taxon>
        <taxon>Cytophagales</taxon>
        <taxon>Cytophagaceae</taxon>
        <taxon>Spirosoma</taxon>
    </lineage>
</organism>
<keyword evidence="3" id="KW-1185">Reference proteome</keyword>
<feature type="transmembrane region" description="Helical" evidence="1">
    <location>
        <begin position="119"/>
        <end position="136"/>
    </location>
</feature>
<feature type="transmembrane region" description="Helical" evidence="1">
    <location>
        <begin position="291"/>
        <end position="310"/>
    </location>
</feature>
<feature type="transmembrane region" description="Helical" evidence="1">
    <location>
        <begin position="263"/>
        <end position="284"/>
    </location>
</feature>
<dbReference type="KEGG" id="smon:AWR27_21120"/>
<keyword evidence="1" id="KW-0472">Membrane</keyword>
<dbReference type="STRING" id="1178516.AWR27_21120"/>
<feature type="transmembrane region" description="Helical" evidence="1">
    <location>
        <begin position="348"/>
        <end position="366"/>
    </location>
</feature>
<feature type="transmembrane region" description="Helical" evidence="1">
    <location>
        <begin position="88"/>
        <end position="107"/>
    </location>
</feature>